<feature type="domain" description="NADP-dependent oxidoreductase" evidence="2">
    <location>
        <begin position="22"/>
        <end position="289"/>
    </location>
</feature>
<keyword evidence="4" id="KW-1185">Reference proteome</keyword>
<dbReference type="OrthoDB" id="7181835at2"/>
<dbReference type="RefSeq" id="WP_045685049.1">
    <property type="nucleotide sequence ID" value="NZ_CP010803.1"/>
</dbReference>
<dbReference type="InterPro" id="IPR020471">
    <property type="entry name" value="AKR"/>
</dbReference>
<dbReference type="GO" id="GO:0016491">
    <property type="term" value="F:oxidoreductase activity"/>
    <property type="evidence" value="ECO:0007669"/>
    <property type="project" value="UniProtKB-KW"/>
</dbReference>
<dbReference type="PANTHER" id="PTHR43625">
    <property type="entry name" value="AFLATOXIN B1 ALDEHYDE REDUCTASE"/>
    <property type="match status" value="1"/>
</dbReference>
<reference evidence="3 4" key="1">
    <citation type="journal article" date="2015" name="Genome Announc.">
        <title>Complete genome sequence of Martelella endophytica YC6887, which has antifungal activity associated with a halophyte.</title>
        <authorList>
            <person name="Khan A."/>
            <person name="Khan H."/>
            <person name="Chung E.J."/>
            <person name="Hossain M.T."/>
            <person name="Chung Y.R."/>
        </authorList>
    </citation>
    <scope>NUCLEOTIDE SEQUENCE [LARGE SCALE GENOMIC DNA]</scope>
    <source>
        <strain evidence="3">YC6887</strain>
    </source>
</reference>
<dbReference type="EMBL" id="CP010803">
    <property type="protein sequence ID" value="AJY48079.1"/>
    <property type="molecule type" value="Genomic_DNA"/>
</dbReference>
<dbReference type="Proteomes" id="UP000032611">
    <property type="component" value="Chromosome"/>
</dbReference>
<evidence type="ECO:0000259" key="2">
    <source>
        <dbReference type="Pfam" id="PF00248"/>
    </source>
</evidence>
<dbReference type="KEGG" id="mey:TM49_09450"/>
<dbReference type="InterPro" id="IPR050791">
    <property type="entry name" value="Aldo-Keto_reductase"/>
</dbReference>
<dbReference type="Gene3D" id="3.20.20.100">
    <property type="entry name" value="NADP-dependent oxidoreductase domain"/>
    <property type="match status" value="1"/>
</dbReference>
<dbReference type="STRING" id="1486262.TM49_09450"/>
<keyword evidence="1" id="KW-0560">Oxidoreductase</keyword>
<organism evidence="3 4">
    <name type="scientific">Martelella endophytica</name>
    <dbReference type="NCBI Taxonomy" id="1486262"/>
    <lineage>
        <taxon>Bacteria</taxon>
        <taxon>Pseudomonadati</taxon>
        <taxon>Pseudomonadota</taxon>
        <taxon>Alphaproteobacteria</taxon>
        <taxon>Hyphomicrobiales</taxon>
        <taxon>Aurantimonadaceae</taxon>
        <taxon>Martelella</taxon>
    </lineage>
</organism>
<name>A0A0D5LUZ3_MAREN</name>
<dbReference type="PATRIC" id="fig|1486262.3.peg.1957"/>
<evidence type="ECO:0000313" key="4">
    <source>
        <dbReference type="Proteomes" id="UP000032611"/>
    </source>
</evidence>
<gene>
    <name evidence="3" type="ORF">TM49_09450</name>
</gene>
<proteinExistence type="predicted"/>
<dbReference type="InterPro" id="IPR036812">
    <property type="entry name" value="NAD(P)_OxRdtase_dom_sf"/>
</dbReference>
<dbReference type="AlphaFoldDB" id="A0A0D5LUZ3"/>
<dbReference type="PRINTS" id="PR00069">
    <property type="entry name" value="ALDKETRDTASE"/>
</dbReference>
<dbReference type="InterPro" id="IPR023210">
    <property type="entry name" value="NADP_OxRdtase_dom"/>
</dbReference>
<dbReference type="CDD" id="cd19088">
    <property type="entry name" value="AKR_AKR13B1"/>
    <property type="match status" value="1"/>
</dbReference>
<evidence type="ECO:0000313" key="3">
    <source>
        <dbReference type="EMBL" id="AJY48079.1"/>
    </source>
</evidence>
<dbReference type="Pfam" id="PF00248">
    <property type="entry name" value="Aldo_ket_red"/>
    <property type="match status" value="1"/>
</dbReference>
<dbReference type="PANTHER" id="PTHR43625:SF40">
    <property type="entry name" value="ALDO-KETO REDUCTASE YAKC [NADP(+)]"/>
    <property type="match status" value="1"/>
</dbReference>
<dbReference type="HOGENOM" id="CLU_023205_2_1_5"/>
<sequence length="297" mass="32251">MRPQSLPPSRTFHIGGEREVVRLGFGAMRLTGRGVWGEPADRSAALALLENLPNLGINFIDTADAYGPDVSELLIREALHLYRSDNELRPLTVATKAGLVRTGPGQWHPVGRPEYLIQSAYRSAAKLGVEQIDLWQLHRIDTMVPSDEQFDTIRQLISAGIVRHAGLCQVSILDIETAREFFPVATVQNRYSLADRSSEDVLCYCEENGIGFIPWFPLAGELAALGSPLSAIAEAHAATPAQIALAWLLMRSPVMLPVPGTSSIAHARENAAAAAIILTQEEFLALDVLNRGGASQD</sequence>
<accession>A0A0D5LUZ3</accession>
<protein>
    <submittedName>
        <fullName evidence="3">Oxidoreductase</fullName>
    </submittedName>
</protein>
<dbReference type="SUPFAM" id="SSF51430">
    <property type="entry name" value="NAD(P)-linked oxidoreductase"/>
    <property type="match status" value="1"/>
</dbReference>
<dbReference type="GO" id="GO:0005737">
    <property type="term" value="C:cytoplasm"/>
    <property type="evidence" value="ECO:0007669"/>
    <property type="project" value="TreeGrafter"/>
</dbReference>
<evidence type="ECO:0000256" key="1">
    <source>
        <dbReference type="ARBA" id="ARBA00023002"/>
    </source>
</evidence>